<dbReference type="Proteomes" id="UP001281761">
    <property type="component" value="Unassembled WGS sequence"/>
</dbReference>
<sequence length="288" mass="34234">MIESLNHLRDECEEFLSNGWHFFVNLTYNIAEPHKSSFETIVLDDPSFPDLILNSLRLNSQGIRENTIISLTNIVVLFERMTAKFMTVNLVSRMFGTVDFISLPLSESKTLFELTNFISCIFYPIGDDDEEKLEQYPHIRVCMFEPAKQFITFIFNNSDRLFLDEQGLVEHETQLCLIHFLIKNMELRADEHDADVVSELVKWEERTMVEMENEENFMIVFENMLDKTQEWNQNQRERQKRREVLLREEGWDDAFELRVVGIELDTNDEMKECTRRFRVELTFNADEL</sequence>
<accession>A0ABQ9X9L1</accession>
<comment type="caution">
    <text evidence="1">The sequence shown here is derived from an EMBL/GenBank/DDBJ whole genome shotgun (WGS) entry which is preliminary data.</text>
</comment>
<evidence type="ECO:0000313" key="1">
    <source>
        <dbReference type="EMBL" id="KAK2949236.1"/>
    </source>
</evidence>
<protein>
    <submittedName>
        <fullName evidence="1">Uncharacterized protein</fullName>
    </submittedName>
</protein>
<keyword evidence="2" id="KW-1185">Reference proteome</keyword>
<dbReference type="EMBL" id="JARBJD010000160">
    <property type="protein sequence ID" value="KAK2949236.1"/>
    <property type="molecule type" value="Genomic_DNA"/>
</dbReference>
<reference evidence="1 2" key="1">
    <citation type="journal article" date="2022" name="bioRxiv">
        <title>Genomics of Preaxostyla Flagellates Illuminates Evolutionary Transitions and the Path Towards Mitochondrial Loss.</title>
        <authorList>
            <person name="Novak L.V.F."/>
            <person name="Treitli S.C."/>
            <person name="Pyrih J."/>
            <person name="Halakuc P."/>
            <person name="Pipaliya S.V."/>
            <person name="Vacek V."/>
            <person name="Brzon O."/>
            <person name="Soukal P."/>
            <person name="Eme L."/>
            <person name="Dacks J.B."/>
            <person name="Karnkowska A."/>
            <person name="Elias M."/>
            <person name="Hampl V."/>
        </authorList>
    </citation>
    <scope>NUCLEOTIDE SEQUENCE [LARGE SCALE GENOMIC DNA]</scope>
    <source>
        <strain evidence="1">NAU3</strain>
        <tissue evidence="1">Gut</tissue>
    </source>
</reference>
<proteinExistence type="predicted"/>
<organism evidence="1 2">
    <name type="scientific">Blattamonas nauphoetae</name>
    <dbReference type="NCBI Taxonomy" id="2049346"/>
    <lineage>
        <taxon>Eukaryota</taxon>
        <taxon>Metamonada</taxon>
        <taxon>Preaxostyla</taxon>
        <taxon>Oxymonadida</taxon>
        <taxon>Blattamonas</taxon>
    </lineage>
</organism>
<gene>
    <name evidence="1" type="ORF">BLNAU_15839</name>
</gene>
<name>A0ABQ9X9L1_9EUKA</name>
<evidence type="ECO:0000313" key="2">
    <source>
        <dbReference type="Proteomes" id="UP001281761"/>
    </source>
</evidence>